<evidence type="ECO:0000259" key="7">
    <source>
        <dbReference type="Pfam" id="PF00155"/>
    </source>
</evidence>
<dbReference type="OrthoDB" id="9763453at2"/>
<evidence type="ECO:0000256" key="2">
    <source>
        <dbReference type="ARBA" id="ARBA00007441"/>
    </source>
</evidence>
<protein>
    <recommendedName>
        <fullName evidence="6">Aminotransferase</fullName>
        <ecNumber evidence="6">2.6.1.-</ecNumber>
    </recommendedName>
</protein>
<dbReference type="InterPro" id="IPR015424">
    <property type="entry name" value="PyrdxlP-dep_Trfase"/>
</dbReference>
<sequence length="413" mass="44715">MIHRRPPLPHAGARAERVSDRAQAVEPFYALQFGQEAAELAALGHDVVRLSIGEPSFGAPPAVRNAMREAMDGRPLPYTPPLGLPALREFVATFYRERHGVVIDPARVVITSGASAALLMLAAATVNPGDEVIMADPSYPCNRQLVQTFGGRTVAVPTDASTLYQLTSELVDRAWTARTAAVMIASPSNPTGTSIPLAELSAICDRARERGAWRIVDEIYLDLADHDESGAPARTVLAIDPDALVISSFSKYFGMTGWRLGWCIVPERLVPIIERLAMNYFLCASAPAQHAALQCFTPETLAVCEDRRVELVERRMIALDGLAALGLPVEVPPVGAFYAYFDVSSTGLGSWEFCERALREAHVALTPGRDFGTHTADTHVRLSYAASPEELREGLRRLAGFVKGLHAQATAGY</sequence>
<dbReference type="CDD" id="cd00609">
    <property type="entry name" value="AAT_like"/>
    <property type="match status" value="1"/>
</dbReference>
<evidence type="ECO:0000313" key="8">
    <source>
        <dbReference type="EMBL" id="RFA27514.1"/>
    </source>
</evidence>
<name>A0A3E0WCY3_9MICO</name>
<dbReference type="Pfam" id="PF00155">
    <property type="entry name" value="Aminotran_1_2"/>
    <property type="match status" value="1"/>
</dbReference>
<dbReference type="GO" id="GO:0030170">
    <property type="term" value="F:pyridoxal phosphate binding"/>
    <property type="evidence" value="ECO:0007669"/>
    <property type="project" value="InterPro"/>
</dbReference>
<comment type="similarity">
    <text evidence="2 6">Belongs to the class-I pyridoxal-phosphate-dependent aminotransferase family.</text>
</comment>
<dbReference type="InterPro" id="IPR004838">
    <property type="entry name" value="NHTrfase_class1_PyrdxlP-BS"/>
</dbReference>
<organism evidence="8 9">
    <name type="scientific">Subtercola boreus</name>
    <dbReference type="NCBI Taxonomy" id="120213"/>
    <lineage>
        <taxon>Bacteria</taxon>
        <taxon>Bacillati</taxon>
        <taxon>Actinomycetota</taxon>
        <taxon>Actinomycetes</taxon>
        <taxon>Micrococcales</taxon>
        <taxon>Microbacteriaceae</taxon>
        <taxon>Subtercola</taxon>
    </lineage>
</organism>
<keyword evidence="3 6" id="KW-0032">Aminotransferase</keyword>
<dbReference type="Proteomes" id="UP000257080">
    <property type="component" value="Unassembled WGS sequence"/>
</dbReference>
<evidence type="ECO:0000256" key="1">
    <source>
        <dbReference type="ARBA" id="ARBA00001933"/>
    </source>
</evidence>
<dbReference type="PANTHER" id="PTHR46383:SF2">
    <property type="entry name" value="AMINOTRANSFERASE"/>
    <property type="match status" value="1"/>
</dbReference>
<dbReference type="EMBL" id="NBXE01000019">
    <property type="protein sequence ID" value="RFA27514.1"/>
    <property type="molecule type" value="Genomic_DNA"/>
</dbReference>
<dbReference type="GO" id="GO:0006520">
    <property type="term" value="P:amino acid metabolic process"/>
    <property type="evidence" value="ECO:0007669"/>
    <property type="project" value="InterPro"/>
</dbReference>
<dbReference type="RefSeq" id="WP_116418275.1">
    <property type="nucleotide sequence ID" value="NZ_NBXC01000014.1"/>
</dbReference>
<dbReference type="InterPro" id="IPR015421">
    <property type="entry name" value="PyrdxlP-dep_Trfase_major"/>
</dbReference>
<comment type="cofactor">
    <cofactor evidence="1 6">
        <name>pyridoxal 5'-phosphate</name>
        <dbReference type="ChEBI" id="CHEBI:597326"/>
    </cofactor>
</comment>
<dbReference type="AlphaFoldDB" id="A0A3E0WCY3"/>
<dbReference type="PROSITE" id="PS00105">
    <property type="entry name" value="AA_TRANSFER_CLASS_1"/>
    <property type="match status" value="1"/>
</dbReference>
<evidence type="ECO:0000256" key="4">
    <source>
        <dbReference type="ARBA" id="ARBA00022679"/>
    </source>
</evidence>
<evidence type="ECO:0000256" key="3">
    <source>
        <dbReference type="ARBA" id="ARBA00022576"/>
    </source>
</evidence>
<reference evidence="8 9" key="1">
    <citation type="submission" date="2017-04" db="EMBL/GenBank/DDBJ databases">
        <title>Comparative genome analysis of Subtercola boreus.</title>
        <authorList>
            <person name="Cho Y.-J."/>
            <person name="Cho A."/>
            <person name="Kim O.-S."/>
            <person name="Lee J.-I."/>
        </authorList>
    </citation>
    <scope>NUCLEOTIDE SEQUENCE [LARGE SCALE GENOMIC DNA]</scope>
    <source>
        <strain evidence="8 9">P28004</strain>
    </source>
</reference>
<accession>A0A3E0WCY3</accession>
<proteinExistence type="inferred from homology"/>
<dbReference type="GO" id="GO:0008483">
    <property type="term" value="F:transaminase activity"/>
    <property type="evidence" value="ECO:0007669"/>
    <property type="project" value="UniProtKB-KW"/>
</dbReference>
<dbReference type="EC" id="2.6.1.-" evidence="6"/>
<comment type="caution">
    <text evidence="8">The sequence shown here is derived from an EMBL/GenBank/DDBJ whole genome shotgun (WGS) entry which is preliminary data.</text>
</comment>
<dbReference type="SUPFAM" id="SSF53383">
    <property type="entry name" value="PLP-dependent transferases"/>
    <property type="match status" value="1"/>
</dbReference>
<dbReference type="InterPro" id="IPR004839">
    <property type="entry name" value="Aminotransferase_I/II_large"/>
</dbReference>
<feature type="domain" description="Aminotransferase class I/classII large" evidence="7">
    <location>
        <begin position="46"/>
        <end position="398"/>
    </location>
</feature>
<evidence type="ECO:0000256" key="6">
    <source>
        <dbReference type="RuleBase" id="RU000481"/>
    </source>
</evidence>
<evidence type="ECO:0000313" key="9">
    <source>
        <dbReference type="Proteomes" id="UP000257080"/>
    </source>
</evidence>
<dbReference type="PANTHER" id="PTHR46383">
    <property type="entry name" value="ASPARTATE AMINOTRANSFERASE"/>
    <property type="match status" value="1"/>
</dbReference>
<gene>
    <name evidence="8" type="ORF">B7R25_07225</name>
</gene>
<dbReference type="Gene3D" id="3.40.640.10">
    <property type="entry name" value="Type I PLP-dependent aspartate aminotransferase-like (Major domain)"/>
    <property type="match status" value="1"/>
</dbReference>
<keyword evidence="4 6" id="KW-0808">Transferase</keyword>
<keyword evidence="5" id="KW-0663">Pyridoxal phosphate</keyword>
<dbReference type="InterPro" id="IPR050596">
    <property type="entry name" value="AspAT/PAT-like"/>
</dbReference>
<evidence type="ECO:0000256" key="5">
    <source>
        <dbReference type="ARBA" id="ARBA00022898"/>
    </source>
</evidence>